<gene>
    <name evidence="2" type="ORF">BHAOGJBA_4054</name>
</gene>
<comment type="caution">
    <text evidence="2">The sequence shown here is derived from an EMBL/GenBank/DDBJ whole genome shotgun (WGS) entry which is preliminary data.</text>
</comment>
<feature type="transmembrane region" description="Helical" evidence="1">
    <location>
        <begin position="97"/>
        <end position="117"/>
    </location>
</feature>
<feature type="transmembrane region" description="Helical" evidence="1">
    <location>
        <begin position="47"/>
        <end position="65"/>
    </location>
</feature>
<dbReference type="AlphaFoldDB" id="A0AAV4ZPP7"/>
<evidence type="ECO:0000313" key="2">
    <source>
        <dbReference type="EMBL" id="GJD90515.1"/>
    </source>
</evidence>
<feature type="transmembrane region" description="Helical" evidence="1">
    <location>
        <begin position="72"/>
        <end position="91"/>
    </location>
</feature>
<reference evidence="2" key="1">
    <citation type="journal article" date="2016" name="Front. Microbiol.">
        <title>Genome Sequence of the Piezophilic, Mesophilic Sulfate-Reducing Bacterium Desulfovibrio indicus J2T.</title>
        <authorList>
            <person name="Cao J."/>
            <person name="Maignien L."/>
            <person name="Shao Z."/>
            <person name="Alain K."/>
            <person name="Jebbar M."/>
        </authorList>
    </citation>
    <scope>NUCLEOTIDE SEQUENCE</scope>
    <source>
        <strain evidence="2">DSM 16372</strain>
    </source>
</reference>
<dbReference type="RefSeq" id="WP_066919047.1">
    <property type="nucleotide sequence ID" value="NZ_BPQO01000019.1"/>
</dbReference>
<name>A0AAV4ZPP7_9HYPH</name>
<keyword evidence="1" id="KW-1133">Transmembrane helix</keyword>
<dbReference type="Proteomes" id="UP001055247">
    <property type="component" value="Unassembled WGS sequence"/>
</dbReference>
<sequence>MTPLVVVLNVTLCFAGFAALALSLDRHHREALAGRVPAGRVLPLRAAGWALLALSLAGAVAWEGLNFGPVQWIGALTGGALLVVLVLSYRPAWLRPAALLALPLGLAVVPAILLAFAH</sequence>
<keyword evidence="1" id="KW-0472">Membrane</keyword>
<reference evidence="2" key="2">
    <citation type="submission" date="2021-08" db="EMBL/GenBank/DDBJ databases">
        <authorList>
            <person name="Tani A."/>
            <person name="Ola A."/>
            <person name="Ogura Y."/>
            <person name="Katsura K."/>
            <person name="Hayashi T."/>
        </authorList>
    </citation>
    <scope>NUCLEOTIDE SEQUENCE</scope>
    <source>
        <strain evidence="2">DSM 16372</strain>
    </source>
</reference>
<dbReference type="InterPro" id="IPR021762">
    <property type="entry name" value="DUF3325"/>
</dbReference>
<dbReference type="Pfam" id="PF11804">
    <property type="entry name" value="DUF3325"/>
    <property type="match status" value="1"/>
</dbReference>
<keyword evidence="3" id="KW-1185">Reference proteome</keyword>
<proteinExistence type="predicted"/>
<evidence type="ECO:0000256" key="1">
    <source>
        <dbReference type="SAM" id="Phobius"/>
    </source>
</evidence>
<evidence type="ECO:0000313" key="3">
    <source>
        <dbReference type="Proteomes" id="UP001055247"/>
    </source>
</evidence>
<keyword evidence="1" id="KW-0812">Transmembrane</keyword>
<accession>A0AAV4ZPP7</accession>
<evidence type="ECO:0008006" key="4">
    <source>
        <dbReference type="Google" id="ProtNLM"/>
    </source>
</evidence>
<dbReference type="EMBL" id="BPQO01000019">
    <property type="protein sequence ID" value="GJD90515.1"/>
    <property type="molecule type" value="Genomic_DNA"/>
</dbReference>
<protein>
    <recommendedName>
        <fullName evidence="4">Iron transporter</fullName>
    </recommendedName>
</protein>
<organism evidence="2 3">
    <name type="scientific">Methylobacterium hispanicum</name>
    <dbReference type="NCBI Taxonomy" id="270350"/>
    <lineage>
        <taxon>Bacteria</taxon>
        <taxon>Pseudomonadati</taxon>
        <taxon>Pseudomonadota</taxon>
        <taxon>Alphaproteobacteria</taxon>
        <taxon>Hyphomicrobiales</taxon>
        <taxon>Methylobacteriaceae</taxon>
        <taxon>Methylobacterium</taxon>
    </lineage>
</organism>